<dbReference type="PANTHER" id="PTHR11136:SF0">
    <property type="entry name" value="DIHYDROFOLATE SYNTHETASE-RELATED"/>
    <property type="match status" value="1"/>
</dbReference>
<evidence type="ECO:0000259" key="20">
    <source>
        <dbReference type="Pfam" id="PF08245"/>
    </source>
</evidence>
<evidence type="ECO:0000256" key="17">
    <source>
        <dbReference type="ARBA" id="ARBA00049161"/>
    </source>
</evidence>
<evidence type="ECO:0000256" key="10">
    <source>
        <dbReference type="ARBA" id="ARBA00022723"/>
    </source>
</evidence>
<dbReference type="SUPFAM" id="SSF53623">
    <property type="entry name" value="MurD-like peptide ligases, catalytic domain"/>
    <property type="match status" value="1"/>
</dbReference>
<evidence type="ECO:0000313" key="21">
    <source>
        <dbReference type="EMBL" id="QEK12551.1"/>
    </source>
</evidence>
<comment type="pathway">
    <text evidence="3">Cofactor biosynthesis; tetrahydrofolylpolyglutamate biosynthesis.</text>
</comment>
<evidence type="ECO:0000256" key="16">
    <source>
        <dbReference type="ARBA" id="ARBA00047493"/>
    </source>
</evidence>
<keyword evidence="12 18" id="KW-0067">ATP-binding</keyword>
<evidence type="ECO:0000256" key="11">
    <source>
        <dbReference type="ARBA" id="ARBA00022741"/>
    </source>
</evidence>
<dbReference type="PIRSF" id="PIRSF001563">
    <property type="entry name" value="Folylpolyglu_synth"/>
    <property type="match status" value="1"/>
</dbReference>
<keyword evidence="10" id="KW-0479">Metal-binding</keyword>
<keyword evidence="9 18" id="KW-0436">Ligase</keyword>
<comment type="pathway">
    <text evidence="2">Cofactor biosynthesis; tetrahydrofolate biosynthesis; 7,8-dihydrofolate from 2-amino-4-hydroxy-6-hydroxymethyl-7,8-dihydropteridine diphosphate and 4-aminobenzoate: step 2/2.</text>
</comment>
<reference evidence="21 22" key="1">
    <citation type="submission" date="2019-07" db="EMBL/GenBank/DDBJ databases">
        <title>Complete genome of Crassaminicella thermophila SY095.</title>
        <authorList>
            <person name="Li X."/>
        </authorList>
    </citation>
    <scope>NUCLEOTIDE SEQUENCE [LARGE SCALE GENOMIC DNA]</scope>
    <source>
        <strain evidence="21 22">SY095</strain>
    </source>
</reference>
<dbReference type="InterPro" id="IPR013221">
    <property type="entry name" value="Mur_ligase_cen"/>
</dbReference>
<comment type="catalytic activity">
    <reaction evidence="16">
        <text>(6S)-5,6,7,8-tetrahydrofolyl-(gamma-L-Glu)(n) + L-glutamate + ATP = (6S)-5,6,7,8-tetrahydrofolyl-(gamma-L-Glu)(n+1) + ADP + phosphate + H(+)</text>
        <dbReference type="Rhea" id="RHEA:10580"/>
        <dbReference type="Rhea" id="RHEA-COMP:14738"/>
        <dbReference type="Rhea" id="RHEA-COMP:14740"/>
        <dbReference type="ChEBI" id="CHEBI:15378"/>
        <dbReference type="ChEBI" id="CHEBI:29985"/>
        <dbReference type="ChEBI" id="CHEBI:30616"/>
        <dbReference type="ChEBI" id="CHEBI:43474"/>
        <dbReference type="ChEBI" id="CHEBI:141005"/>
        <dbReference type="ChEBI" id="CHEBI:456216"/>
        <dbReference type="EC" id="6.3.2.17"/>
    </reaction>
</comment>
<dbReference type="InterPro" id="IPR018109">
    <property type="entry name" value="Folylpolyglutamate_synth_CS"/>
</dbReference>
<dbReference type="GO" id="GO:0004326">
    <property type="term" value="F:tetrahydrofolylpolyglutamate synthase activity"/>
    <property type="evidence" value="ECO:0007669"/>
    <property type="project" value="UniProtKB-EC"/>
</dbReference>
<evidence type="ECO:0000256" key="18">
    <source>
        <dbReference type="PIRNR" id="PIRNR001563"/>
    </source>
</evidence>
<evidence type="ECO:0000256" key="15">
    <source>
        <dbReference type="ARBA" id="ARBA00030592"/>
    </source>
</evidence>
<dbReference type="Gene3D" id="3.40.1190.10">
    <property type="entry name" value="Mur-like, catalytic domain"/>
    <property type="match status" value="1"/>
</dbReference>
<dbReference type="Gene3D" id="3.90.190.20">
    <property type="entry name" value="Mur ligase, C-terminal domain"/>
    <property type="match status" value="1"/>
</dbReference>
<dbReference type="Proteomes" id="UP000324646">
    <property type="component" value="Chromosome"/>
</dbReference>
<feature type="domain" description="Mur ligase central" evidence="20">
    <location>
        <begin position="44"/>
        <end position="269"/>
    </location>
</feature>
<dbReference type="Pfam" id="PF08245">
    <property type="entry name" value="Mur_ligase_M"/>
    <property type="match status" value="1"/>
</dbReference>
<dbReference type="AlphaFoldDB" id="A0A5C0SE28"/>
<dbReference type="EC" id="6.3.2.12" evidence="6"/>
<dbReference type="InterPro" id="IPR001645">
    <property type="entry name" value="Folylpolyglutamate_synth"/>
</dbReference>
<evidence type="ECO:0000256" key="13">
    <source>
        <dbReference type="ARBA" id="ARBA00022842"/>
    </source>
</evidence>
<evidence type="ECO:0000256" key="4">
    <source>
        <dbReference type="ARBA" id="ARBA00008276"/>
    </source>
</evidence>
<dbReference type="InterPro" id="IPR036615">
    <property type="entry name" value="Mur_ligase_C_dom_sf"/>
</dbReference>
<comment type="catalytic activity">
    <reaction evidence="17">
        <text>7,8-dihydropteroate + L-glutamate + ATP = 7,8-dihydrofolate + ADP + phosphate + H(+)</text>
        <dbReference type="Rhea" id="RHEA:23584"/>
        <dbReference type="ChEBI" id="CHEBI:15378"/>
        <dbReference type="ChEBI" id="CHEBI:17839"/>
        <dbReference type="ChEBI" id="CHEBI:29985"/>
        <dbReference type="ChEBI" id="CHEBI:30616"/>
        <dbReference type="ChEBI" id="CHEBI:43474"/>
        <dbReference type="ChEBI" id="CHEBI:57451"/>
        <dbReference type="ChEBI" id="CHEBI:456216"/>
        <dbReference type="EC" id="6.3.2.12"/>
    </reaction>
</comment>
<keyword evidence="22" id="KW-1185">Reference proteome</keyword>
<dbReference type="PROSITE" id="PS01012">
    <property type="entry name" value="FOLYLPOLYGLU_SYNT_2"/>
    <property type="match status" value="1"/>
</dbReference>
<evidence type="ECO:0000256" key="5">
    <source>
        <dbReference type="ARBA" id="ARBA00011245"/>
    </source>
</evidence>
<keyword evidence="13" id="KW-0460">Magnesium</keyword>
<dbReference type="RefSeq" id="WP_148809705.1">
    <property type="nucleotide sequence ID" value="NZ_CP042243.1"/>
</dbReference>
<dbReference type="PROSITE" id="PS01011">
    <property type="entry name" value="FOLYLPOLYGLU_SYNT_1"/>
    <property type="match status" value="1"/>
</dbReference>
<keyword evidence="14" id="KW-0289">Folate biosynthesis</keyword>
<organism evidence="21 22">
    <name type="scientific">Crassaminicella thermophila</name>
    <dbReference type="NCBI Taxonomy" id="2599308"/>
    <lineage>
        <taxon>Bacteria</taxon>
        <taxon>Bacillati</taxon>
        <taxon>Bacillota</taxon>
        <taxon>Clostridia</taxon>
        <taxon>Eubacteriales</taxon>
        <taxon>Clostridiaceae</taxon>
        <taxon>Crassaminicella</taxon>
    </lineage>
</organism>
<dbReference type="KEGG" id="crs:FQB35_09560"/>
<evidence type="ECO:0000256" key="6">
    <source>
        <dbReference type="ARBA" id="ARBA00013023"/>
    </source>
</evidence>
<dbReference type="FunFam" id="3.40.1190.10:FF:000004">
    <property type="entry name" value="Dihydrofolate synthase/folylpolyglutamate synthase"/>
    <property type="match status" value="1"/>
</dbReference>
<dbReference type="GO" id="GO:0005737">
    <property type="term" value="C:cytoplasm"/>
    <property type="evidence" value="ECO:0007669"/>
    <property type="project" value="TreeGrafter"/>
</dbReference>
<evidence type="ECO:0000256" key="3">
    <source>
        <dbReference type="ARBA" id="ARBA00005150"/>
    </source>
</evidence>
<evidence type="ECO:0000256" key="8">
    <source>
        <dbReference type="ARBA" id="ARBA00019357"/>
    </source>
</evidence>
<keyword evidence="11 18" id="KW-0547">Nucleotide-binding</keyword>
<proteinExistence type="inferred from homology"/>
<accession>A0A5C0SE28</accession>
<protein>
    <recommendedName>
        <fullName evidence="8">Dihydrofolate synthase/folylpolyglutamate synthase</fullName>
        <ecNumber evidence="6">6.3.2.12</ecNumber>
        <ecNumber evidence="7">6.3.2.17</ecNumber>
    </recommendedName>
    <alternativeName>
        <fullName evidence="15">Tetrahydrofolylpolyglutamate synthase</fullName>
    </alternativeName>
</protein>
<name>A0A5C0SE28_CRATE</name>
<dbReference type="InterPro" id="IPR036565">
    <property type="entry name" value="Mur-like_cat_sf"/>
</dbReference>
<dbReference type="PANTHER" id="PTHR11136">
    <property type="entry name" value="FOLYLPOLYGLUTAMATE SYNTHASE-RELATED"/>
    <property type="match status" value="1"/>
</dbReference>
<dbReference type="EMBL" id="CP042243">
    <property type="protein sequence ID" value="QEK12551.1"/>
    <property type="molecule type" value="Genomic_DNA"/>
</dbReference>
<comment type="similarity">
    <text evidence="4 18">Belongs to the folylpolyglutamate synthase family.</text>
</comment>
<gene>
    <name evidence="21" type="ORF">FQB35_09560</name>
</gene>
<dbReference type="OrthoDB" id="9809356at2"/>
<dbReference type="SUPFAM" id="SSF53244">
    <property type="entry name" value="MurD-like peptide ligases, peptide-binding domain"/>
    <property type="match status" value="1"/>
</dbReference>
<evidence type="ECO:0000313" key="22">
    <source>
        <dbReference type="Proteomes" id="UP000324646"/>
    </source>
</evidence>
<evidence type="ECO:0000256" key="12">
    <source>
        <dbReference type="ARBA" id="ARBA00022840"/>
    </source>
</evidence>
<evidence type="ECO:0000256" key="14">
    <source>
        <dbReference type="ARBA" id="ARBA00022909"/>
    </source>
</evidence>
<dbReference type="GO" id="GO:0046872">
    <property type="term" value="F:metal ion binding"/>
    <property type="evidence" value="ECO:0007669"/>
    <property type="project" value="UniProtKB-KW"/>
</dbReference>
<dbReference type="GO" id="GO:0008841">
    <property type="term" value="F:dihydrofolate synthase activity"/>
    <property type="evidence" value="ECO:0007669"/>
    <property type="project" value="UniProtKB-EC"/>
</dbReference>
<evidence type="ECO:0000256" key="9">
    <source>
        <dbReference type="ARBA" id="ARBA00022598"/>
    </source>
</evidence>
<evidence type="ECO:0000256" key="7">
    <source>
        <dbReference type="ARBA" id="ARBA00013025"/>
    </source>
</evidence>
<feature type="domain" description="Mur ligase C-terminal" evidence="19">
    <location>
        <begin position="297"/>
        <end position="415"/>
    </location>
</feature>
<dbReference type="Pfam" id="PF02875">
    <property type="entry name" value="Mur_ligase_C"/>
    <property type="match status" value="1"/>
</dbReference>
<dbReference type="EC" id="6.3.2.17" evidence="7"/>
<comment type="subunit">
    <text evidence="5">Monomer.</text>
</comment>
<comment type="cofactor">
    <cofactor evidence="1">
        <name>Mg(2+)</name>
        <dbReference type="ChEBI" id="CHEBI:18420"/>
    </cofactor>
</comment>
<dbReference type="InterPro" id="IPR004101">
    <property type="entry name" value="Mur_ligase_C"/>
</dbReference>
<evidence type="ECO:0000256" key="2">
    <source>
        <dbReference type="ARBA" id="ARBA00004799"/>
    </source>
</evidence>
<evidence type="ECO:0000256" key="1">
    <source>
        <dbReference type="ARBA" id="ARBA00001946"/>
    </source>
</evidence>
<dbReference type="GO" id="GO:0005524">
    <property type="term" value="F:ATP binding"/>
    <property type="evidence" value="ECO:0007669"/>
    <property type="project" value="UniProtKB-KW"/>
</dbReference>
<sequence>MNYEQALSYIHGTYKFGSKLGLENITYLLDLMGNPHRDLKVIHVAGTNGKGSTSSFIASVLKEQGYKVGLYTSPYLEEFTERIRINGENIPKEELAKITDYVKGKINKMISNGKNHPTEFEVVTAIGFEYFKRQNVDFLVLEVGMGGRFDATNVVDPLLSVITPIDIDHIDYLGDSLDKIAYEKAGIIKENSYVVSYPQKREAMEVIKDVCSNKNSKLVKAPIDSIKVIKKDDKGQIFNVNYGSEKLENVCISMLGEHQIQNATVCLTALYVLEKEHYIKISKEALYEGLKKSIWPGRLEIMKRDPIVLIDGAHNPQGMKALSKVLKELFYDKNIILCLGILGDKDSSMIDEIVPLAQKLVLTKPDNPRAMSVEKLYEKVAKFEKTTLKKEKIADAVETALSLANFEDVVVFAGSLYMIGNVRTLLKNRK</sequence>
<evidence type="ECO:0000259" key="19">
    <source>
        <dbReference type="Pfam" id="PF02875"/>
    </source>
</evidence>
<dbReference type="NCBIfam" id="TIGR01499">
    <property type="entry name" value="folC"/>
    <property type="match status" value="1"/>
</dbReference>
<dbReference type="GO" id="GO:0046656">
    <property type="term" value="P:folic acid biosynthetic process"/>
    <property type="evidence" value="ECO:0007669"/>
    <property type="project" value="UniProtKB-KW"/>
</dbReference>